<protein>
    <submittedName>
        <fullName evidence="2">Polyketide cyclase</fullName>
    </submittedName>
</protein>
<reference evidence="2 3" key="1">
    <citation type="journal article" date="2015" name="Antonie Van Leeuwenhoek">
        <title>Streptomyces klenkii sp. nov., isolated from deep marine sediment.</title>
        <authorList>
            <person name="Veyisoglu A."/>
            <person name="Sahin N."/>
        </authorList>
    </citation>
    <scope>NUCLEOTIDE SEQUENCE [LARGE SCALE GENOMIC DNA]</scope>
    <source>
        <strain evidence="2 3">KCTC 29202</strain>
    </source>
</reference>
<dbReference type="Proteomes" id="UP000270343">
    <property type="component" value="Unassembled WGS sequence"/>
</dbReference>
<keyword evidence="3" id="KW-1185">Reference proteome</keyword>
<dbReference type="AlphaFoldDB" id="A0A3B0AYQ6"/>
<dbReference type="SUPFAM" id="SSF55961">
    <property type="entry name" value="Bet v1-like"/>
    <property type="match status" value="1"/>
</dbReference>
<dbReference type="InterPro" id="IPR005031">
    <property type="entry name" value="COQ10_START"/>
</dbReference>
<comment type="caution">
    <text evidence="2">The sequence shown here is derived from an EMBL/GenBank/DDBJ whole genome shotgun (WGS) entry which is preliminary data.</text>
</comment>
<feature type="domain" description="Coenzyme Q-binding protein COQ10 START" evidence="1">
    <location>
        <begin position="23"/>
        <end position="130"/>
    </location>
</feature>
<evidence type="ECO:0000259" key="1">
    <source>
        <dbReference type="Pfam" id="PF03364"/>
    </source>
</evidence>
<dbReference type="RefSeq" id="WP_120758305.1">
    <property type="nucleotide sequence ID" value="NZ_RBAM01000013.1"/>
</dbReference>
<dbReference type="Pfam" id="PF03364">
    <property type="entry name" value="Polyketide_cyc"/>
    <property type="match status" value="1"/>
</dbReference>
<evidence type="ECO:0000313" key="3">
    <source>
        <dbReference type="Proteomes" id="UP000270343"/>
    </source>
</evidence>
<dbReference type="OrthoDB" id="5402478at2"/>
<name>A0A3B0AYQ6_9ACTN</name>
<dbReference type="Gene3D" id="3.30.530.20">
    <property type="match status" value="1"/>
</dbReference>
<organism evidence="2 3">
    <name type="scientific">Streptomyces klenkii</name>
    <dbReference type="NCBI Taxonomy" id="1420899"/>
    <lineage>
        <taxon>Bacteria</taxon>
        <taxon>Bacillati</taxon>
        <taxon>Actinomycetota</taxon>
        <taxon>Actinomycetes</taxon>
        <taxon>Kitasatosporales</taxon>
        <taxon>Streptomycetaceae</taxon>
        <taxon>Streptomyces</taxon>
    </lineage>
</organism>
<sequence>MPSPAAALARIHRYRFHGAWALAAPPDAVYARLEAVEDYPRWWPQIREVRRVDGTSGTARIRSLLPYDVTVDVRSTRHDPAARVLEIAMTGDLEGWARWTVLPHGPAACTARYEQDVEARKPLLRRLALPARPLFAANHAWMMRTGRRGLRALLAAEATTGAAGI</sequence>
<evidence type="ECO:0000313" key="2">
    <source>
        <dbReference type="EMBL" id="RKN65087.1"/>
    </source>
</evidence>
<dbReference type="InterPro" id="IPR023393">
    <property type="entry name" value="START-like_dom_sf"/>
</dbReference>
<gene>
    <name evidence="2" type="ORF">D7231_27820</name>
</gene>
<dbReference type="EMBL" id="RBAM01000013">
    <property type="protein sequence ID" value="RKN65087.1"/>
    <property type="molecule type" value="Genomic_DNA"/>
</dbReference>
<accession>A0A3B0AYQ6</accession>
<proteinExistence type="predicted"/>